<feature type="compositionally biased region" description="Polar residues" evidence="1">
    <location>
        <begin position="1"/>
        <end position="27"/>
    </location>
</feature>
<gene>
    <name evidence="2" type="ORF">RCOM_0364670</name>
</gene>
<feature type="region of interest" description="Disordered" evidence="1">
    <location>
        <begin position="1"/>
        <end position="28"/>
    </location>
</feature>
<evidence type="ECO:0008006" key="4">
    <source>
        <dbReference type="Google" id="ProtNLM"/>
    </source>
</evidence>
<dbReference type="AlphaFoldDB" id="B9ST97"/>
<dbReference type="InParanoid" id="B9ST97"/>
<evidence type="ECO:0000313" key="3">
    <source>
        <dbReference type="Proteomes" id="UP000008311"/>
    </source>
</evidence>
<evidence type="ECO:0000313" key="2">
    <source>
        <dbReference type="EMBL" id="EEF33172.1"/>
    </source>
</evidence>
<proteinExistence type="predicted"/>
<dbReference type="Proteomes" id="UP000008311">
    <property type="component" value="Unassembled WGS sequence"/>
</dbReference>
<protein>
    <recommendedName>
        <fullName evidence="4">CCHC-type domain-containing protein</fullName>
    </recommendedName>
</protein>
<dbReference type="PANTHER" id="PTHR34222:SF99">
    <property type="entry name" value="PROTEIN, PUTATIVE-RELATED"/>
    <property type="match status" value="1"/>
</dbReference>
<sequence>MANEIGNTAQEAIRTDTSSGNGSNMTTREAVPKCTYGASKVVTETTEFNRVIQFLMGLESSTVLVRTRNYNRNDGNKRDKHCDVCNNTGHTKESCQKNKHYDFYNKKGHSKDTCFKITRVPNWYKYLKNKRGQEIAKQMANVVDSPLDLNNDLPKEAYANAALTDLIQHEVMKLIKGKMKMDATQK</sequence>
<accession>B9ST97</accession>
<reference evidence="3" key="1">
    <citation type="journal article" date="2010" name="Nat. Biotechnol.">
        <title>Draft genome sequence of the oilseed species Ricinus communis.</title>
        <authorList>
            <person name="Chan A.P."/>
            <person name="Crabtree J."/>
            <person name="Zhao Q."/>
            <person name="Lorenzi H."/>
            <person name="Orvis J."/>
            <person name="Puiu D."/>
            <person name="Melake-Berhan A."/>
            <person name="Jones K.M."/>
            <person name="Redman J."/>
            <person name="Chen G."/>
            <person name="Cahoon E.B."/>
            <person name="Gedil M."/>
            <person name="Stanke M."/>
            <person name="Haas B.J."/>
            <person name="Wortman J.R."/>
            <person name="Fraser-Liggett C.M."/>
            <person name="Ravel J."/>
            <person name="Rabinowicz P.D."/>
        </authorList>
    </citation>
    <scope>NUCLEOTIDE SEQUENCE [LARGE SCALE GENOMIC DNA]</scope>
    <source>
        <strain evidence="3">cv. Hale</strain>
    </source>
</reference>
<dbReference type="PANTHER" id="PTHR34222">
    <property type="entry name" value="GAG_PRE-INTEGRS DOMAIN-CONTAINING PROTEIN"/>
    <property type="match status" value="1"/>
</dbReference>
<evidence type="ECO:0000256" key="1">
    <source>
        <dbReference type="SAM" id="MobiDB-lite"/>
    </source>
</evidence>
<dbReference type="EMBL" id="EQ974124">
    <property type="protein sequence ID" value="EEF33172.1"/>
    <property type="molecule type" value="Genomic_DNA"/>
</dbReference>
<organism evidence="2 3">
    <name type="scientific">Ricinus communis</name>
    <name type="common">Castor bean</name>
    <dbReference type="NCBI Taxonomy" id="3988"/>
    <lineage>
        <taxon>Eukaryota</taxon>
        <taxon>Viridiplantae</taxon>
        <taxon>Streptophyta</taxon>
        <taxon>Embryophyta</taxon>
        <taxon>Tracheophyta</taxon>
        <taxon>Spermatophyta</taxon>
        <taxon>Magnoliopsida</taxon>
        <taxon>eudicotyledons</taxon>
        <taxon>Gunneridae</taxon>
        <taxon>Pentapetalae</taxon>
        <taxon>rosids</taxon>
        <taxon>fabids</taxon>
        <taxon>Malpighiales</taxon>
        <taxon>Euphorbiaceae</taxon>
        <taxon>Acalyphoideae</taxon>
        <taxon>Acalypheae</taxon>
        <taxon>Ricinus</taxon>
    </lineage>
</organism>
<keyword evidence="3" id="KW-1185">Reference proteome</keyword>
<name>B9ST97_RICCO</name>